<comment type="caution">
    <text evidence="1">The sequence shown here is derived from an EMBL/GenBank/DDBJ whole genome shotgun (WGS) entry which is preliminary data.</text>
</comment>
<dbReference type="AlphaFoldDB" id="A0A849A8U9"/>
<dbReference type="RefSeq" id="WP_171199200.1">
    <property type="nucleotide sequence ID" value="NZ_JABEND010000003.1"/>
</dbReference>
<dbReference type="InterPro" id="IPR021373">
    <property type="entry name" value="DUF2993"/>
</dbReference>
<evidence type="ECO:0000313" key="2">
    <source>
        <dbReference type="Proteomes" id="UP000562984"/>
    </source>
</evidence>
<proteinExistence type="predicted"/>
<reference evidence="1 2" key="1">
    <citation type="submission" date="2020-05" db="EMBL/GenBank/DDBJ databases">
        <title>Nakamurella sp. DB0629 isolated from air conditioner.</title>
        <authorList>
            <person name="Kim D.H."/>
            <person name="Kim D.-U."/>
        </authorList>
    </citation>
    <scope>NUCLEOTIDE SEQUENCE [LARGE SCALE GENOMIC DNA]</scope>
    <source>
        <strain evidence="1 2">DB0629</strain>
    </source>
</reference>
<name>A0A849A8U9_9ACTN</name>
<organism evidence="1 2">
    <name type="scientific">Nakamurella aerolata</name>
    <dbReference type="NCBI Taxonomy" id="1656892"/>
    <lineage>
        <taxon>Bacteria</taxon>
        <taxon>Bacillati</taxon>
        <taxon>Actinomycetota</taxon>
        <taxon>Actinomycetes</taxon>
        <taxon>Nakamurellales</taxon>
        <taxon>Nakamurellaceae</taxon>
        <taxon>Nakamurella</taxon>
    </lineage>
</organism>
<protein>
    <submittedName>
        <fullName evidence="1">DUF2993 domain-containing protein</fullName>
    </submittedName>
</protein>
<evidence type="ECO:0000313" key="1">
    <source>
        <dbReference type="EMBL" id="NNG35528.1"/>
    </source>
</evidence>
<dbReference type="Proteomes" id="UP000562984">
    <property type="component" value="Unassembled WGS sequence"/>
</dbReference>
<keyword evidence="2" id="KW-1185">Reference proteome</keyword>
<accession>A0A849A8U9</accession>
<gene>
    <name evidence="1" type="ORF">HKD39_07345</name>
</gene>
<dbReference type="Pfam" id="PF11209">
    <property type="entry name" value="LmeA"/>
    <property type="match status" value="1"/>
</dbReference>
<sequence length="238" mass="24641">MRKLLIALFILAVLLVGADFAGRAIAESKTGEAIAQRASITPAPGVDIHGFSFLWQAVQGEYGHITLTANDLRSNGLTGIDIAAELYDVTLPLSDALGGRADQLTAGRADVTARIPSESLGTGLNQPRLRVTSGADNAVRVSTTLSAAGQSLPVTAEVSASVTDNTLRLTGERLVGELPGGLNASLADQFVRQLNFSVPLTDLPVTIASGSVRADGSTLVVTAETRNVQIGRLISAGR</sequence>
<dbReference type="EMBL" id="JABEND010000003">
    <property type="protein sequence ID" value="NNG35528.1"/>
    <property type="molecule type" value="Genomic_DNA"/>
</dbReference>